<gene>
    <name evidence="1" type="ORF">GSI_07416</name>
</gene>
<dbReference type="Proteomes" id="UP000230002">
    <property type="component" value="Unassembled WGS sequence"/>
</dbReference>
<keyword evidence="2" id="KW-1185">Reference proteome</keyword>
<comment type="caution">
    <text evidence="1">The sequence shown here is derived from an EMBL/GenBank/DDBJ whole genome shotgun (WGS) entry which is preliminary data.</text>
</comment>
<name>A0A2G8S9I6_9APHY</name>
<evidence type="ECO:0000313" key="1">
    <source>
        <dbReference type="EMBL" id="PIL30238.1"/>
    </source>
</evidence>
<evidence type="ECO:0000313" key="2">
    <source>
        <dbReference type="Proteomes" id="UP000230002"/>
    </source>
</evidence>
<evidence type="ECO:0008006" key="3">
    <source>
        <dbReference type="Google" id="ProtNLM"/>
    </source>
</evidence>
<sequence length="67" mass="7070">MTPGKNESTVFVIAQKLLALNFAAIHTSSSVRATTRAIAHALTRLAENPELVGPLKGEIDKNIATNG</sequence>
<proteinExistence type="predicted"/>
<dbReference type="AlphaFoldDB" id="A0A2G8S9I6"/>
<organism evidence="1 2">
    <name type="scientific">Ganoderma sinense ZZ0214-1</name>
    <dbReference type="NCBI Taxonomy" id="1077348"/>
    <lineage>
        <taxon>Eukaryota</taxon>
        <taxon>Fungi</taxon>
        <taxon>Dikarya</taxon>
        <taxon>Basidiomycota</taxon>
        <taxon>Agaricomycotina</taxon>
        <taxon>Agaricomycetes</taxon>
        <taxon>Polyporales</taxon>
        <taxon>Polyporaceae</taxon>
        <taxon>Ganoderma</taxon>
    </lineage>
</organism>
<protein>
    <recommendedName>
        <fullName evidence="3">Cytochrome P450</fullName>
    </recommendedName>
</protein>
<dbReference type="EMBL" id="AYKW01000015">
    <property type="protein sequence ID" value="PIL30238.1"/>
    <property type="molecule type" value="Genomic_DNA"/>
</dbReference>
<dbReference type="OrthoDB" id="1844152at2759"/>
<accession>A0A2G8S9I6</accession>
<reference evidence="1 2" key="1">
    <citation type="journal article" date="2015" name="Sci. Rep.">
        <title>Chromosome-level genome map provides insights into diverse defense mechanisms in the medicinal fungus Ganoderma sinense.</title>
        <authorList>
            <person name="Zhu Y."/>
            <person name="Xu J."/>
            <person name="Sun C."/>
            <person name="Zhou S."/>
            <person name="Xu H."/>
            <person name="Nelson D.R."/>
            <person name="Qian J."/>
            <person name="Song J."/>
            <person name="Luo H."/>
            <person name="Xiang L."/>
            <person name="Li Y."/>
            <person name="Xu Z."/>
            <person name="Ji A."/>
            <person name="Wang L."/>
            <person name="Lu S."/>
            <person name="Hayward A."/>
            <person name="Sun W."/>
            <person name="Li X."/>
            <person name="Schwartz D.C."/>
            <person name="Wang Y."/>
            <person name="Chen S."/>
        </authorList>
    </citation>
    <scope>NUCLEOTIDE SEQUENCE [LARGE SCALE GENOMIC DNA]</scope>
    <source>
        <strain evidence="1 2">ZZ0214-1</strain>
    </source>
</reference>